<gene>
    <name evidence="4" type="ORF">G7Y89_g15755</name>
</gene>
<dbReference type="PANTHER" id="PTHR42034">
    <property type="entry name" value="CHROMOSOME 7, WHOLE GENOME SHOTGUN SEQUENCE-RELATED"/>
    <property type="match status" value="1"/>
</dbReference>
<name>A0A8H4VJN9_9HELO</name>
<proteinExistence type="inferred from homology"/>
<accession>A0A8H4VJN9</accession>
<dbReference type="AlphaFoldDB" id="A0A8H4VJN9"/>
<evidence type="ECO:0000256" key="3">
    <source>
        <dbReference type="SAM" id="MobiDB-lite"/>
    </source>
</evidence>
<evidence type="ECO:0000313" key="4">
    <source>
        <dbReference type="EMBL" id="KAF4610365.1"/>
    </source>
</evidence>
<sequence length="479" mass="53437">MARTSVKRVPSLPTAPCSLGTRHAGRVRRPPVHGQADESTLLNLAGVCFGMIRQHTNIHVGPLPLSERTPYHHVYHPSTCTQPVEIYLGILSWVMATARTFVGSPLVSRAKDVHEMFISGSLTLVNPLPAPTLRSAAQNAWLSLRFDVPELEVSAVSGQDNRAYMHYQTPKTSDEANAWPERTAMFEHGKESLDSESLRENILLKKGENNDPAFLLVYSKLTGDEVVTDFHVMLNLDHQITDGIGARILLGKYLSLLVSSLLKTRVFSSDDWKHSGENLSPPWISILNQDQVTSGPEYGETVAWNKKVLLERMKTNPGLPLLPNPKTPSVQKTKHITLSSSTTTLLLQRIKTDISPTSNITHFAHASLVLALLRSQPPSTYTTVPETFYSSCWLNGRRYLNHQRLEKNYVPICMSFSPIIFHDLQNLVLEKNAGKEEVKRKLVESTRIASGGYEKLKARKSVLPEFVALAEDLGRKMLL</sequence>
<dbReference type="EMBL" id="JAAMPI010002662">
    <property type="protein sequence ID" value="KAF4610365.1"/>
    <property type="molecule type" value="Genomic_DNA"/>
</dbReference>
<protein>
    <submittedName>
        <fullName evidence="4">Uncharacterized protein</fullName>
    </submittedName>
</protein>
<keyword evidence="2" id="KW-0808">Transferase</keyword>
<comment type="similarity">
    <text evidence="1">Belongs to the trichothecene O-acetyltransferase family.</text>
</comment>
<dbReference type="GO" id="GO:0043386">
    <property type="term" value="P:mycotoxin biosynthetic process"/>
    <property type="evidence" value="ECO:0007669"/>
    <property type="project" value="InterPro"/>
</dbReference>
<organism evidence="4 5">
    <name type="scientific">Cudoniella acicularis</name>
    <dbReference type="NCBI Taxonomy" id="354080"/>
    <lineage>
        <taxon>Eukaryota</taxon>
        <taxon>Fungi</taxon>
        <taxon>Dikarya</taxon>
        <taxon>Ascomycota</taxon>
        <taxon>Pezizomycotina</taxon>
        <taxon>Leotiomycetes</taxon>
        <taxon>Helotiales</taxon>
        <taxon>Tricladiaceae</taxon>
        <taxon>Cudoniella</taxon>
    </lineage>
</organism>
<dbReference type="OrthoDB" id="2548233at2759"/>
<evidence type="ECO:0000256" key="1">
    <source>
        <dbReference type="ARBA" id="ARBA00006439"/>
    </source>
</evidence>
<dbReference type="GO" id="GO:0016407">
    <property type="term" value="F:acetyltransferase activity"/>
    <property type="evidence" value="ECO:0007669"/>
    <property type="project" value="InterPro"/>
</dbReference>
<dbReference type="Gene3D" id="3.30.559.30">
    <property type="entry name" value="Nonribosomal peptide synthetase, condensation domain"/>
    <property type="match status" value="1"/>
</dbReference>
<evidence type="ECO:0000313" key="5">
    <source>
        <dbReference type="Proteomes" id="UP000566819"/>
    </source>
</evidence>
<keyword evidence="5" id="KW-1185">Reference proteome</keyword>
<dbReference type="Proteomes" id="UP000566819">
    <property type="component" value="Unassembled WGS sequence"/>
</dbReference>
<evidence type="ECO:0000256" key="2">
    <source>
        <dbReference type="ARBA" id="ARBA00022679"/>
    </source>
</evidence>
<reference evidence="4 5" key="1">
    <citation type="submission" date="2020-03" db="EMBL/GenBank/DDBJ databases">
        <title>Draft Genome Sequence of Cudoniella acicularis.</title>
        <authorList>
            <person name="Buettner E."/>
            <person name="Kellner H."/>
        </authorList>
    </citation>
    <scope>NUCLEOTIDE SEQUENCE [LARGE SCALE GENOMIC DNA]</scope>
    <source>
        <strain evidence="4 5">DSM 108380</strain>
    </source>
</reference>
<comment type="caution">
    <text evidence="4">The sequence shown here is derived from an EMBL/GenBank/DDBJ whole genome shotgun (WGS) entry which is preliminary data.</text>
</comment>
<feature type="region of interest" description="Disordered" evidence="3">
    <location>
        <begin position="1"/>
        <end position="34"/>
    </location>
</feature>
<dbReference type="Pfam" id="PF07428">
    <property type="entry name" value="Tri3"/>
    <property type="match status" value="1"/>
</dbReference>
<dbReference type="InterPro" id="IPR009992">
    <property type="entry name" value="Tri3/Sat12/Sat16/Mac1"/>
</dbReference>
<dbReference type="PANTHER" id="PTHR42034:SF1">
    <property type="entry name" value="CONDENSATION DOMAIN-CONTAINING PROTEIN"/>
    <property type="match status" value="1"/>
</dbReference>